<dbReference type="InterPro" id="IPR036097">
    <property type="entry name" value="HisK_dim/P_sf"/>
</dbReference>
<dbReference type="SUPFAM" id="SSF55874">
    <property type="entry name" value="ATPase domain of HSP90 chaperone/DNA topoisomerase II/histidine kinase"/>
    <property type="match status" value="1"/>
</dbReference>
<gene>
    <name evidence="9" type="ORF">BC343_04155</name>
</gene>
<dbReference type="InterPro" id="IPR001610">
    <property type="entry name" value="PAC"/>
</dbReference>
<reference evidence="9 10" key="1">
    <citation type="submission" date="2016-07" db="EMBL/GenBank/DDBJ databases">
        <title>Genomic analysis of zinc-resistant bacterium Mucilaginibacter pedocola TBZ30.</title>
        <authorList>
            <person name="Huang J."/>
            <person name="Tang J."/>
        </authorList>
    </citation>
    <scope>NUCLEOTIDE SEQUENCE [LARGE SCALE GENOMIC DNA]</scope>
    <source>
        <strain evidence="9 10">TBZ30</strain>
    </source>
</reference>
<dbReference type="InterPro" id="IPR000700">
    <property type="entry name" value="PAS-assoc_C"/>
</dbReference>
<evidence type="ECO:0000256" key="4">
    <source>
        <dbReference type="ARBA" id="ARBA00022679"/>
    </source>
</evidence>
<organism evidence="9 10">
    <name type="scientific">Mucilaginibacter pedocola</name>
    <dbReference type="NCBI Taxonomy" id="1792845"/>
    <lineage>
        <taxon>Bacteria</taxon>
        <taxon>Pseudomonadati</taxon>
        <taxon>Bacteroidota</taxon>
        <taxon>Sphingobacteriia</taxon>
        <taxon>Sphingobacteriales</taxon>
        <taxon>Sphingobacteriaceae</taxon>
        <taxon>Mucilaginibacter</taxon>
    </lineage>
</organism>
<dbReference type="PANTHER" id="PTHR43304:SF1">
    <property type="entry name" value="PAC DOMAIN-CONTAINING PROTEIN"/>
    <property type="match status" value="1"/>
</dbReference>
<dbReference type="GO" id="GO:0000155">
    <property type="term" value="F:phosphorelay sensor kinase activity"/>
    <property type="evidence" value="ECO:0007669"/>
    <property type="project" value="InterPro"/>
</dbReference>
<keyword evidence="3" id="KW-0597">Phosphoprotein</keyword>
<feature type="domain" description="PAC" evidence="8">
    <location>
        <begin position="135"/>
        <end position="187"/>
    </location>
</feature>
<dbReference type="InterPro" id="IPR036890">
    <property type="entry name" value="HATPase_C_sf"/>
</dbReference>
<dbReference type="Pfam" id="PF02518">
    <property type="entry name" value="HATPase_c"/>
    <property type="match status" value="1"/>
</dbReference>
<dbReference type="Proteomes" id="UP000189739">
    <property type="component" value="Unassembled WGS sequence"/>
</dbReference>
<dbReference type="CDD" id="cd00130">
    <property type="entry name" value="PAS"/>
    <property type="match status" value="1"/>
</dbReference>
<evidence type="ECO:0000256" key="5">
    <source>
        <dbReference type="ARBA" id="ARBA00022777"/>
    </source>
</evidence>
<dbReference type="SUPFAM" id="SSF47384">
    <property type="entry name" value="Homodimeric domain of signal transducing histidine kinase"/>
    <property type="match status" value="1"/>
</dbReference>
<protein>
    <recommendedName>
        <fullName evidence="2">histidine kinase</fullName>
        <ecNumber evidence="2">2.7.13.3</ecNumber>
    </recommendedName>
</protein>
<keyword evidence="10" id="KW-1185">Reference proteome</keyword>
<dbReference type="Gene3D" id="1.10.287.130">
    <property type="match status" value="1"/>
</dbReference>
<dbReference type="SMART" id="SM00091">
    <property type="entry name" value="PAS"/>
    <property type="match status" value="2"/>
</dbReference>
<dbReference type="STRING" id="1792845.BC343_04155"/>
<dbReference type="SMART" id="SM00086">
    <property type="entry name" value="PAC"/>
    <property type="match status" value="2"/>
</dbReference>
<evidence type="ECO:0000259" key="6">
    <source>
        <dbReference type="PROSITE" id="PS50109"/>
    </source>
</evidence>
<dbReference type="AlphaFoldDB" id="A0A1S9PMQ2"/>
<evidence type="ECO:0000259" key="8">
    <source>
        <dbReference type="PROSITE" id="PS50113"/>
    </source>
</evidence>
<dbReference type="EC" id="2.7.13.3" evidence="2"/>
<dbReference type="EMBL" id="MBTF01000001">
    <property type="protein sequence ID" value="OOQ62244.1"/>
    <property type="molecule type" value="Genomic_DNA"/>
</dbReference>
<dbReference type="InterPro" id="IPR013656">
    <property type="entry name" value="PAS_4"/>
</dbReference>
<feature type="domain" description="PAS" evidence="7">
    <location>
        <begin position="63"/>
        <end position="111"/>
    </location>
</feature>
<name>A0A1S9PMQ2_9SPHI</name>
<comment type="caution">
    <text evidence="9">The sequence shown here is derived from an EMBL/GenBank/DDBJ whole genome shotgun (WGS) entry which is preliminary data.</text>
</comment>
<dbReference type="SUPFAM" id="SSF55785">
    <property type="entry name" value="PYP-like sensor domain (PAS domain)"/>
    <property type="match status" value="2"/>
</dbReference>
<dbReference type="InterPro" id="IPR052162">
    <property type="entry name" value="Sensor_kinase/Photoreceptor"/>
</dbReference>
<dbReference type="PROSITE" id="PS50112">
    <property type="entry name" value="PAS"/>
    <property type="match status" value="1"/>
</dbReference>
<dbReference type="Pfam" id="PF00512">
    <property type="entry name" value="HisKA"/>
    <property type="match status" value="1"/>
</dbReference>
<comment type="catalytic activity">
    <reaction evidence="1">
        <text>ATP + protein L-histidine = ADP + protein N-phospho-L-histidine.</text>
        <dbReference type="EC" id="2.7.13.3"/>
    </reaction>
</comment>
<keyword evidence="4" id="KW-0808">Transferase</keyword>
<dbReference type="InterPro" id="IPR003661">
    <property type="entry name" value="HisK_dim/P_dom"/>
</dbReference>
<dbReference type="PRINTS" id="PR00344">
    <property type="entry name" value="BCTRLSENSOR"/>
</dbReference>
<feature type="domain" description="Histidine kinase" evidence="6">
    <location>
        <begin position="333"/>
        <end position="546"/>
    </location>
</feature>
<dbReference type="SMART" id="SM00388">
    <property type="entry name" value="HisKA"/>
    <property type="match status" value="1"/>
</dbReference>
<dbReference type="InterPro" id="IPR000014">
    <property type="entry name" value="PAS"/>
</dbReference>
<evidence type="ECO:0000313" key="10">
    <source>
        <dbReference type="Proteomes" id="UP000189739"/>
    </source>
</evidence>
<accession>A0A1S9PMQ2</accession>
<dbReference type="PANTHER" id="PTHR43304">
    <property type="entry name" value="PHYTOCHROME-LIKE PROTEIN CPH1"/>
    <property type="match status" value="1"/>
</dbReference>
<dbReference type="InterPro" id="IPR003594">
    <property type="entry name" value="HATPase_dom"/>
</dbReference>
<sequence length="550" mass="61216">MPLPLIVLGDIPAINPAPAIVAAIKQGAYDFIPMAHIAESLPAAVRAAIGPQKQTGDKHFALSGQNYRQIVETAQEGIWIIDENFVTTFVNRKTCELLGYPAEEIIGRRNVDFREDKNPFYTIARAEERKTGITETHESTFVKKNGDLIHLIVATNGLFDTDGKYIGTLAMLTDITERKAHENALKHSEANLSAIIENTTDLVYSLDRDLKVITYNQLFKNTIKHVYGFDVETGVSTLDLITGFDAEMGNKWKNIYRRALDGEAQQFINEYTFGPGRVFLSYSINPIIEAGRVIGLSCFSRDITKQKLDELERERITADLLQRNKALEQFTYIISHNLRAPVANIIGLSSLLSVMGSEDEDTLQITNSISHSAGKLDEIISDLNQVLQITQTANENIEAISLSQIVKDITFSIGHLMEKEQVNVTTFFETDEIFSLKSFIHSILYNLIVNSIKYRNPGATPAVIISTEITDGKLAITYRDNGRGIDTSKYGEEIFGLYKRFDTSVEGKGMGLFMIKTQVESLGGTIAVNSILGEGTEFLILLPQMLLTKQ</sequence>
<dbReference type="GO" id="GO:0006355">
    <property type="term" value="P:regulation of DNA-templated transcription"/>
    <property type="evidence" value="ECO:0007669"/>
    <property type="project" value="InterPro"/>
</dbReference>
<dbReference type="Pfam" id="PF08448">
    <property type="entry name" value="PAS_4"/>
    <property type="match status" value="1"/>
</dbReference>
<dbReference type="InterPro" id="IPR005467">
    <property type="entry name" value="His_kinase_dom"/>
</dbReference>
<dbReference type="Pfam" id="PF00989">
    <property type="entry name" value="PAS"/>
    <property type="match status" value="1"/>
</dbReference>
<evidence type="ECO:0000256" key="2">
    <source>
        <dbReference type="ARBA" id="ARBA00012438"/>
    </source>
</evidence>
<evidence type="ECO:0000256" key="1">
    <source>
        <dbReference type="ARBA" id="ARBA00000085"/>
    </source>
</evidence>
<dbReference type="PROSITE" id="PS50109">
    <property type="entry name" value="HIS_KIN"/>
    <property type="match status" value="1"/>
</dbReference>
<keyword evidence="5" id="KW-0418">Kinase</keyword>
<evidence type="ECO:0000259" key="7">
    <source>
        <dbReference type="PROSITE" id="PS50112"/>
    </source>
</evidence>
<dbReference type="InterPro" id="IPR004358">
    <property type="entry name" value="Sig_transdc_His_kin-like_C"/>
</dbReference>
<evidence type="ECO:0000256" key="3">
    <source>
        <dbReference type="ARBA" id="ARBA00022553"/>
    </source>
</evidence>
<dbReference type="InterPro" id="IPR035965">
    <property type="entry name" value="PAS-like_dom_sf"/>
</dbReference>
<dbReference type="Gene3D" id="3.30.450.20">
    <property type="entry name" value="PAS domain"/>
    <property type="match status" value="2"/>
</dbReference>
<dbReference type="InterPro" id="IPR013767">
    <property type="entry name" value="PAS_fold"/>
</dbReference>
<dbReference type="PROSITE" id="PS50113">
    <property type="entry name" value="PAC"/>
    <property type="match status" value="1"/>
</dbReference>
<dbReference type="CDD" id="cd00082">
    <property type="entry name" value="HisKA"/>
    <property type="match status" value="1"/>
</dbReference>
<evidence type="ECO:0000313" key="9">
    <source>
        <dbReference type="EMBL" id="OOQ62244.1"/>
    </source>
</evidence>
<dbReference type="Gene3D" id="3.30.565.10">
    <property type="entry name" value="Histidine kinase-like ATPase, C-terminal domain"/>
    <property type="match status" value="1"/>
</dbReference>
<dbReference type="NCBIfam" id="TIGR00229">
    <property type="entry name" value="sensory_box"/>
    <property type="match status" value="1"/>
</dbReference>
<proteinExistence type="predicted"/>
<dbReference type="SMART" id="SM00387">
    <property type="entry name" value="HATPase_c"/>
    <property type="match status" value="1"/>
</dbReference>